<dbReference type="Gene3D" id="2.60.120.260">
    <property type="entry name" value="Galactose-binding domain-like"/>
    <property type="match status" value="1"/>
</dbReference>
<dbReference type="Pfam" id="PF07738">
    <property type="entry name" value="Sad1_UNC"/>
    <property type="match status" value="1"/>
</dbReference>
<dbReference type="GeneID" id="18827953"/>
<dbReference type="GO" id="GO:0043495">
    <property type="term" value="F:protein-membrane adaptor activity"/>
    <property type="evidence" value="ECO:0007669"/>
    <property type="project" value="TreeGrafter"/>
</dbReference>
<keyword evidence="7" id="KW-1185">Reference proteome</keyword>
<gene>
    <name evidence="6" type="ORF">AGABI1DRAFT_133480</name>
</gene>
<protein>
    <recommendedName>
        <fullName evidence="5">SUN domain-containing protein</fullName>
    </recommendedName>
</protein>
<dbReference type="PROSITE" id="PS51469">
    <property type="entry name" value="SUN"/>
    <property type="match status" value="1"/>
</dbReference>
<keyword evidence="4" id="KW-0472">Membrane</keyword>
<accession>K5WU14</accession>
<evidence type="ECO:0000256" key="1">
    <source>
        <dbReference type="ARBA" id="ARBA00004370"/>
    </source>
</evidence>
<dbReference type="RefSeq" id="XP_007335130.1">
    <property type="nucleotide sequence ID" value="XM_007335068.1"/>
</dbReference>
<dbReference type="EMBL" id="JH971550">
    <property type="protein sequence ID" value="EKM74233.1"/>
    <property type="molecule type" value="Genomic_DNA"/>
</dbReference>
<feature type="domain" description="SUN" evidence="5">
    <location>
        <begin position="164"/>
        <end position="349"/>
    </location>
</feature>
<dbReference type="eggNOG" id="ENOG502RSF6">
    <property type="taxonomic scope" value="Eukaryota"/>
</dbReference>
<dbReference type="Proteomes" id="UP000008493">
    <property type="component" value="Unassembled WGS sequence"/>
</dbReference>
<dbReference type="STRING" id="597362.K5WU14"/>
<dbReference type="PANTHER" id="PTHR12911">
    <property type="entry name" value="SAD1/UNC-84-LIKE PROTEIN-RELATED"/>
    <property type="match status" value="1"/>
</dbReference>
<dbReference type="KEGG" id="abp:AGABI1DRAFT133480"/>
<dbReference type="InterPro" id="IPR012919">
    <property type="entry name" value="SUN_dom"/>
</dbReference>
<evidence type="ECO:0000313" key="7">
    <source>
        <dbReference type="Proteomes" id="UP000008493"/>
    </source>
</evidence>
<sequence>MTWILRVHPNPPTDSRDTRKIDFRQVETKMERLYSMLRRRNLNREDPVSRSTFIPRTKIHDGDPTSPSQQSFFRNGLVSLAICLALVIILRDCMVSACGLYSFHRSSSSTPPICSYLFHLSIGPQLNELKYHIPMIESRLSYLERNISYGTIIPSTNYASAANGAQVVLQLTTPPRIRGWRAAIRKRLTRSPRSSGMKSPNSVLSEGFGAGDCWEFTGSRGHLGISLSKTTPISAFSLDYPRPDSALATSVGKSPRSVVLWALLPSDKLSHELSRPVSHFLHAASLPPNAHATDHFIALFNGTFNPTLLPTRQYFPLTLPTGATTQTIVMEVLSNWGSSSTCVYYVGVH</sequence>
<evidence type="ECO:0000256" key="3">
    <source>
        <dbReference type="ARBA" id="ARBA00022989"/>
    </source>
</evidence>
<dbReference type="GO" id="GO:0034993">
    <property type="term" value="C:meiotic nuclear membrane microtubule tethering complex"/>
    <property type="evidence" value="ECO:0007669"/>
    <property type="project" value="TreeGrafter"/>
</dbReference>
<evidence type="ECO:0000256" key="2">
    <source>
        <dbReference type="ARBA" id="ARBA00022692"/>
    </source>
</evidence>
<evidence type="ECO:0000313" key="6">
    <source>
        <dbReference type="EMBL" id="EKM74233.1"/>
    </source>
</evidence>
<dbReference type="OrthoDB" id="342281at2759"/>
<evidence type="ECO:0000256" key="4">
    <source>
        <dbReference type="ARBA" id="ARBA00023136"/>
    </source>
</evidence>
<dbReference type="InterPro" id="IPR045119">
    <property type="entry name" value="SUN1-5"/>
</dbReference>
<dbReference type="PANTHER" id="PTHR12911:SF8">
    <property type="entry name" value="KLAROID PROTEIN-RELATED"/>
    <property type="match status" value="1"/>
</dbReference>
<dbReference type="OMA" id="PRIRGWR"/>
<reference evidence="7" key="1">
    <citation type="journal article" date="2012" name="Proc. Natl. Acad. Sci. U.S.A.">
        <title>Genome sequence of the button mushroom Agaricus bisporus reveals mechanisms governing adaptation to a humic-rich ecological niche.</title>
        <authorList>
            <person name="Morin E."/>
            <person name="Kohler A."/>
            <person name="Baker A.R."/>
            <person name="Foulongne-Oriol M."/>
            <person name="Lombard V."/>
            <person name="Nagy L.G."/>
            <person name="Ohm R.A."/>
            <person name="Patyshakuliyeva A."/>
            <person name="Brun A."/>
            <person name="Aerts A.L."/>
            <person name="Bailey A.M."/>
            <person name="Billette C."/>
            <person name="Coutinho P.M."/>
            <person name="Deakin G."/>
            <person name="Doddapaneni H."/>
            <person name="Floudas D."/>
            <person name="Grimwood J."/>
            <person name="Hilden K."/>
            <person name="Kuees U."/>
            <person name="LaButti K.M."/>
            <person name="Lapidus A."/>
            <person name="Lindquist E.A."/>
            <person name="Lucas S.M."/>
            <person name="Murat C."/>
            <person name="Riley R.W."/>
            <person name="Salamov A.A."/>
            <person name="Schmutz J."/>
            <person name="Subramanian V."/>
            <person name="Woesten H.A.B."/>
            <person name="Xu J."/>
            <person name="Eastwood D.C."/>
            <person name="Foster G.D."/>
            <person name="Sonnenberg A.S."/>
            <person name="Cullen D."/>
            <person name="de Vries R.P."/>
            <person name="Lundell T."/>
            <person name="Hibbett D.S."/>
            <person name="Henrissat B."/>
            <person name="Burton K.S."/>
            <person name="Kerrigan R.W."/>
            <person name="Challen M.P."/>
            <person name="Grigoriev I.V."/>
            <person name="Martin F."/>
        </authorList>
    </citation>
    <scope>NUCLEOTIDE SEQUENCE [LARGE SCALE GENOMIC DNA]</scope>
    <source>
        <strain evidence="7">JB137-S8 / ATCC MYA-4627 / FGSC 10392</strain>
    </source>
</reference>
<keyword evidence="3" id="KW-1133">Transmembrane helix</keyword>
<dbReference type="AlphaFoldDB" id="K5WU14"/>
<proteinExistence type="predicted"/>
<dbReference type="HOGENOM" id="CLU_794457_0_0_1"/>
<organism evidence="6 7">
    <name type="scientific">Agaricus bisporus var. burnettii (strain JB137-S8 / ATCC MYA-4627 / FGSC 10392)</name>
    <name type="common">White button mushroom</name>
    <dbReference type="NCBI Taxonomy" id="597362"/>
    <lineage>
        <taxon>Eukaryota</taxon>
        <taxon>Fungi</taxon>
        <taxon>Dikarya</taxon>
        <taxon>Basidiomycota</taxon>
        <taxon>Agaricomycotina</taxon>
        <taxon>Agaricomycetes</taxon>
        <taxon>Agaricomycetidae</taxon>
        <taxon>Agaricales</taxon>
        <taxon>Agaricineae</taxon>
        <taxon>Agaricaceae</taxon>
        <taxon>Agaricus</taxon>
    </lineage>
</organism>
<dbReference type="InParanoid" id="K5WU14"/>
<evidence type="ECO:0000259" key="5">
    <source>
        <dbReference type="PROSITE" id="PS51469"/>
    </source>
</evidence>
<keyword evidence="2" id="KW-0812">Transmembrane</keyword>
<comment type="subcellular location">
    <subcellularLocation>
        <location evidence="1">Membrane</location>
    </subcellularLocation>
</comment>
<name>K5WU14_AGABU</name>